<comment type="similarity">
    <text evidence="1 11">Belongs to the glycosyl hydrolase 1 family.</text>
</comment>
<name>A0A1G7FZ47_9RHOB</name>
<accession>A0A1G7FZ47</accession>
<dbReference type="NCBIfam" id="TIGR03356">
    <property type="entry name" value="BGL"/>
    <property type="match status" value="1"/>
</dbReference>
<evidence type="ECO:0000256" key="11">
    <source>
        <dbReference type="RuleBase" id="RU361175"/>
    </source>
</evidence>
<evidence type="ECO:0000313" key="13">
    <source>
        <dbReference type="Proteomes" id="UP000182284"/>
    </source>
</evidence>
<feature type="binding site" evidence="9">
    <location>
        <position position="408"/>
    </location>
    <ligand>
        <name>substrate</name>
    </ligand>
</feature>
<keyword evidence="6 11" id="KW-0326">Glycosidase</keyword>
<feature type="binding site" evidence="9">
    <location>
        <position position="130"/>
    </location>
    <ligand>
        <name>substrate</name>
    </ligand>
</feature>
<proteinExistence type="inferred from homology"/>
<dbReference type="InterPro" id="IPR001360">
    <property type="entry name" value="Glyco_hydro_1"/>
</dbReference>
<protein>
    <recommendedName>
        <fullName evidence="2 11">Beta-glucosidase</fullName>
        <ecNumber evidence="2 11">3.2.1.21</ecNumber>
    </recommendedName>
</protein>
<feature type="active site" description="Nucleophile" evidence="8 10">
    <location>
        <position position="362"/>
    </location>
</feature>
<feature type="binding site" evidence="9">
    <location>
        <begin position="415"/>
        <end position="416"/>
    </location>
    <ligand>
        <name>substrate</name>
    </ligand>
</feature>
<feature type="binding site" evidence="9">
    <location>
        <position position="174"/>
    </location>
    <ligand>
        <name>substrate</name>
    </ligand>
</feature>
<dbReference type="PANTHER" id="PTHR10353:SF36">
    <property type="entry name" value="LP05116P"/>
    <property type="match status" value="1"/>
</dbReference>
<dbReference type="GO" id="GO:0005829">
    <property type="term" value="C:cytosol"/>
    <property type="evidence" value="ECO:0007669"/>
    <property type="project" value="TreeGrafter"/>
</dbReference>
<dbReference type="EC" id="3.2.1.21" evidence="2 11"/>
<gene>
    <name evidence="12" type="ORF">SAMN04488117_101308</name>
</gene>
<dbReference type="Pfam" id="PF00232">
    <property type="entry name" value="Glyco_hydro_1"/>
    <property type="match status" value="1"/>
</dbReference>
<feature type="active site" description="Proton donor" evidence="8">
    <location>
        <position position="175"/>
    </location>
</feature>
<evidence type="ECO:0000256" key="6">
    <source>
        <dbReference type="ARBA" id="ARBA00023295"/>
    </source>
</evidence>
<dbReference type="GO" id="GO:0030245">
    <property type="term" value="P:cellulose catabolic process"/>
    <property type="evidence" value="ECO:0007669"/>
    <property type="project" value="UniProtKB-KW"/>
</dbReference>
<evidence type="ECO:0000256" key="10">
    <source>
        <dbReference type="PROSITE-ProRule" id="PRU10055"/>
    </source>
</evidence>
<dbReference type="EMBL" id="FNBL01000001">
    <property type="protein sequence ID" value="SDE81025.1"/>
    <property type="molecule type" value="Genomic_DNA"/>
</dbReference>
<evidence type="ECO:0000256" key="5">
    <source>
        <dbReference type="ARBA" id="ARBA00023277"/>
    </source>
</evidence>
<keyword evidence="7" id="KW-0624">Polysaccharide degradation</keyword>
<dbReference type="SUPFAM" id="SSF51445">
    <property type="entry name" value="(Trans)glycosidases"/>
    <property type="match status" value="1"/>
</dbReference>
<reference evidence="12 13" key="1">
    <citation type="submission" date="2016-10" db="EMBL/GenBank/DDBJ databases">
        <authorList>
            <person name="de Groot N.N."/>
        </authorList>
    </citation>
    <scope>NUCLEOTIDE SEQUENCE [LARGE SCALE GENOMIC DNA]</scope>
    <source>
        <strain evidence="12 13">DSM 27375</strain>
    </source>
</reference>
<dbReference type="PRINTS" id="PR00131">
    <property type="entry name" value="GLHYDRLASE1"/>
</dbReference>
<dbReference type="GO" id="GO:0008422">
    <property type="term" value="F:beta-glucosidase activity"/>
    <property type="evidence" value="ECO:0007669"/>
    <property type="project" value="UniProtKB-EC"/>
</dbReference>
<dbReference type="AlphaFoldDB" id="A0A1G7FZ47"/>
<dbReference type="InterPro" id="IPR017736">
    <property type="entry name" value="Glyco_hydro_1_beta-glucosidase"/>
</dbReference>
<dbReference type="RefSeq" id="WP_074640371.1">
    <property type="nucleotide sequence ID" value="NZ_FNBL01000001.1"/>
</dbReference>
<evidence type="ECO:0000256" key="7">
    <source>
        <dbReference type="ARBA" id="ARBA00023326"/>
    </source>
</evidence>
<dbReference type="FunFam" id="3.20.20.80:FF:000004">
    <property type="entry name" value="Beta-glucosidase 6-phospho-beta-glucosidase"/>
    <property type="match status" value="1"/>
</dbReference>
<keyword evidence="3 11" id="KW-0378">Hydrolase</keyword>
<evidence type="ECO:0000256" key="8">
    <source>
        <dbReference type="PIRSR" id="PIRSR617736-1"/>
    </source>
</evidence>
<dbReference type="Gene3D" id="3.20.20.80">
    <property type="entry name" value="Glycosidases"/>
    <property type="match status" value="1"/>
</dbReference>
<sequence>MMGRTKTPQLLTRKDFPDDFIFGAATAAYQVEGHQFGGAGSTHWDTFAATPGNVINAEDGAKACDQYHRYGEDMDLLRAGHFDAYRFSTSWARVLPEGRGQVNQEGLDYYDRLTDAILERGLQPHQTLYHWEMPSALADLGGWTHPDVHHWFGDFVEIIDAKIGDRMTSIATINEPWCVAYLSHFIGAHAPGKRDIRATSRAMHHILKAHGEAMTRLRAKGRDNLGIVLNFEYPTPASDAAEDIKAAAVQDAIYNRWFIEAITKGTYPAEALEGFAPHMPTGWEDDLKTLIHQPLDWLGVNYYTRHIHAHDPEAAAWPHTKEIAGHRATTQMGWEIYPEGLHHFLTWLSERYVGDLPIYVTENGMAWEDHVQNGVVNDPERCGFVQDHLAMMKQAIEDGTNLKGFFYWSLLDNYEWAFGYEKRFGIVHVDFETLQRTPKASYHMFKDMLTRS</sequence>
<dbReference type="PROSITE" id="PS00572">
    <property type="entry name" value="GLYCOSYL_HYDROL_F1_1"/>
    <property type="match status" value="1"/>
</dbReference>
<dbReference type="OrthoDB" id="9765195at2"/>
<evidence type="ECO:0000256" key="2">
    <source>
        <dbReference type="ARBA" id="ARBA00012744"/>
    </source>
</evidence>
<organism evidence="12 13">
    <name type="scientific">Celeribacter baekdonensis</name>
    <dbReference type="NCBI Taxonomy" id="875171"/>
    <lineage>
        <taxon>Bacteria</taxon>
        <taxon>Pseudomonadati</taxon>
        <taxon>Pseudomonadota</taxon>
        <taxon>Alphaproteobacteria</taxon>
        <taxon>Rhodobacterales</taxon>
        <taxon>Roseobacteraceae</taxon>
        <taxon>Celeribacter</taxon>
    </lineage>
</organism>
<evidence type="ECO:0000256" key="1">
    <source>
        <dbReference type="ARBA" id="ARBA00010838"/>
    </source>
</evidence>
<comment type="catalytic activity">
    <reaction evidence="11">
        <text>Hydrolysis of terminal, non-reducing beta-D-glucosyl residues with release of beta-D-glucose.</text>
        <dbReference type="EC" id="3.2.1.21"/>
    </reaction>
</comment>
<keyword evidence="4" id="KW-0136">Cellulose degradation</keyword>
<evidence type="ECO:0000256" key="3">
    <source>
        <dbReference type="ARBA" id="ARBA00022801"/>
    </source>
</evidence>
<dbReference type="Proteomes" id="UP000182284">
    <property type="component" value="Unassembled WGS sequence"/>
</dbReference>
<dbReference type="InterPro" id="IPR018120">
    <property type="entry name" value="Glyco_hydro_1_AS"/>
</dbReference>
<feature type="binding site" evidence="9">
    <location>
        <position position="30"/>
    </location>
    <ligand>
        <name>substrate</name>
    </ligand>
</feature>
<dbReference type="PANTHER" id="PTHR10353">
    <property type="entry name" value="GLYCOSYL HYDROLASE"/>
    <property type="match status" value="1"/>
</dbReference>
<dbReference type="InterPro" id="IPR017853">
    <property type="entry name" value="GH"/>
</dbReference>
<keyword evidence="5" id="KW-0119">Carbohydrate metabolism</keyword>
<evidence type="ECO:0000256" key="9">
    <source>
        <dbReference type="PIRSR" id="PIRSR617736-2"/>
    </source>
</evidence>
<evidence type="ECO:0000313" key="12">
    <source>
        <dbReference type="EMBL" id="SDE81025.1"/>
    </source>
</evidence>
<evidence type="ECO:0000256" key="4">
    <source>
        <dbReference type="ARBA" id="ARBA00023001"/>
    </source>
</evidence>
<feature type="binding site" evidence="9">
    <location>
        <position position="303"/>
    </location>
    <ligand>
        <name>substrate</name>
    </ligand>
</feature>